<protein>
    <recommendedName>
        <fullName evidence="4">Major facilitator superfamily (MFS) profile domain-containing protein</fullName>
    </recommendedName>
</protein>
<keyword evidence="1" id="KW-0812">Transmembrane</keyword>
<sequence length="52" mass="5825">MGFYQAVYSVGMFTGPFLARFVNDRFGRDYGFWLGGGFAAAALLLTLIWKHS</sequence>
<keyword evidence="1" id="KW-1133">Transmembrane helix</keyword>
<gene>
    <name evidence="2" type="ORF">GT019_00715</name>
</gene>
<dbReference type="InterPro" id="IPR036259">
    <property type="entry name" value="MFS_trans_sf"/>
</dbReference>
<name>A0ABW9XIM6_9BACL</name>
<dbReference type="EMBL" id="JAAAMV010000001">
    <property type="protein sequence ID" value="NBD22383.1"/>
    <property type="molecule type" value="Genomic_DNA"/>
</dbReference>
<accession>A0ABW9XIM6</accession>
<evidence type="ECO:0000256" key="1">
    <source>
        <dbReference type="SAM" id="Phobius"/>
    </source>
</evidence>
<dbReference type="Proteomes" id="UP000665561">
    <property type="component" value="Unassembled WGS sequence"/>
</dbReference>
<comment type="caution">
    <text evidence="2">The sequence shown here is derived from an EMBL/GenBank/DDBJ whole genome shotgun (WGS) entry which is preliminary data.</text>
</comment>
<evidence type="ECO:0008006" key="4">
    <source>
        <dbReference type="Google" id="ProtNLM"/>
    </source>
</evidence>
<evidence type="ECO:0000313" key="2">
    <source>
        <dbReference type="EMBL" id="NBD22383.1"/>
    </source>
</evidence>
<dbReference type="Gene3D" id="1.20.1250.20">
    <property type="entry name" value="MFS general substrate transporter like domains"/>
    <property type="match status" value="1"/>
</dbReference>
<dbReference type="SUPFAM" id="SSF103473">
    <property type="entry name" value="MFS general substrate transporter"/>
    <property type="match status" value="1"/>
</dbReference>
<keyword evidence="1" id="KW-0472">Membrane</keyword>
<evidence type="ECO:0000313" key="3">
    <source>
        <dbReference type="Proteomes" id="UP000665561"/>
    </source>
</evidence>
<keyword evidence="3" id="KW-1185">Reference proteome</keyword>
<feature type="transmembrane region" description="Helical" evidence="1">
    <location>
        <begin position="6"/>
        <end position="23"/>
    </location>
</feature>
<feature type="transmembrane region" description="Helical" evidence="1">
    <location>
        <begin position="30"/>
        <end position="49"/>
    </location>
</feature>
<organism evidence="2 3">
    <name type="scientific">Paenibacillus glycinis</name>
    <dbReference type="NCBI Taxonomy" id="2697035"/>
    <lineage>
        <taxon>Bacteria</taxon>
        <taxon>Bacillati</taxon>
        <taxon>Bacillota</taxon>
        <taxon>Bacilli</taxon>
        <taxon>Bacillales</taxon>
        <taxon>Paenibacillaceae</taxon>
        <taxon>Paenibacillus</taxon>
    </lineage>
</organism>
<reference evidence="2 3" key="1">
    <citation type="submission" date="2020-01" db="EMBL/GenBank/DDBJ databases">
        <title>Paenibacillus soybeanensis sp. nov. isolated from the nodules of soybean (Glycine max(L.) Merr).</title>
        <authorList>
            <person name="Wang H."/>
        </authorList>
    </citation>
    <scope>NUCLEOTIDE SEQUENCE [LARGE SCALE GENOMIC DNA]</scope>
    <source>
        <strain evidence="2 3">T1</strain>
    </source>
</reference>
<proteinExistence type="predicted"/>